<proteinExistence type="predicted"/>
<protein>
    <submittedName>
        <fullName evidence="1">Uncharacterized protein</fullName>
    </submittedName>
</protein>
<organism evidence="1 2">
    <name type="scientific">Macrococcoides goetzii</name>
    <dbReference type="NCBI Taxonomy" id="1891097"/>
    <lineage>
        <taxon>Bacteria</taxon>
        <taxon>Bacillati</taxon>
        <taxon>Bacillota</taxon>
        <taxon>Bacilli</taxon>
        <taxon>Bacillales</taxon>
        <taxon>Staphylococcaceae</taxon>
        <taxon>Macrococcoides</taxon>
    </lineage>
</organism>
<gene>
    <name evidence="1" type="ORF">BFS35_010970</name>
</gene>
<dbReference type="EMBL" id="MJBI02000006">
    <property type="protein sequence ID" value="RAI79660.1"/>
    <property type="molecule type" value="Genomic_DNA"/>
</dbReference>
<keyword evidence="2" id="KW-1185">Reference proteome</keyword>
<evidence type="ECO:0000313" key="1">
    <source>
        <dbReference type="EMBL" id="RAI79660.1"/>
    </source>
</evidence>
<dbReference type="Proteomes" id="UP000229523">
    <property type="component" value="Unassembled WGS sequence"/>
</dbReference>
<dbReference type="RefSeq" id="WP_099577018.1">
    <property type="nucleotide sequence ID" value="NZ_MJBI02000006.1"/>
</dbReference>
<reference evidence="1 2" key="1">
    <citation type="journal article" date="2018" name="Front. Microbiol.">
        <title>Description and Comparative Genomics of Macrococcus caseolyticus subsp. hominis subsp. nov., Macrococcus goetzii sp. nov., Macrococcus epidermidis sp. nov., and Macrococcus bohemicus sp. nov., Novel Macrococci From Human Clinical Material With Virulence Potential and Suspected Uptake of Foreign DNA by Natural Transformation.</title>
        <authorList>
            <person name="Maslanova I."/>
            <person name="Wertheimer Z."/>
            <person name="Sedlacek I."/>
            <person name="Svec P."/>
            <person name="Indrakova A."/>
            <person name="Kovarovic V."/>
            <person name="Schumann P."/>
            <person name="Sproer C."/>
            <person name="Kralova S."/>
            <person name="Sedo O."/>
            <person name="Kristofova L."/>
            <person name="Vrbovska V."/>
            <person name="Fuzik T."/>
            <person name="Petras P."/>
            <person name="Zdrahal Z."/>
            <person name="Ruzickova V."/>
            <person name="Doskar J."/>
            <person name="Pantucek R."/>
        </authorList>
    </citation>
    <scope>NUCLEOTIDE SEQUENCE [LARGE SCALE GENOMIC DNA]</scope>
    <source>
        <strain evidence="1 2">CCM 4927</strain>
    </source>
</reference>
<dbReference type="AlphaFoldDB" id="A0A2G5NV32"/>
<sequence length="118" mass="13357">MLNNYDSLNEMVDGAPVRIPGRTTVFIPYASIKDDGTFETIEIGDTHKDKQGFAFIVDKFVPEQFEKLKIDNSGFIPKLVLKDGESIDDPRTTDQILLEEKELELIQLKSKLNTQPLS</sequence>
<comment type="caution">
    <text evidence="1">The sequence shown here is derived from an EMBL/GenBank/DDBJ whole genome shotgun (WGS) entry which is preliminary data.</text>
</comment>
<name>A0A2G5NV32_9STAP</name>
<evidence type="ECO:0000313" key="2">
    <source>
        <dbReference type="Proteomes" id="UP000229523"/>
    </source>
</evidence>
<accession>A0A2G5NV32</accession>